<dbReference type="Pfam" id="PF19372">
    <property type="entry name" value="DUF5947"/>
    <property type="match status" value="1"/>
</dbReference>
<protein>
    <submittedName>
        <fullName evidence="1">Uncharacterized protein</fullName>
    </submittedName>
</protein>
<reference evidence="2" key="1">
    <citation type="submission" date="2016-09" db="EMBL/GenBank/DDBJ databases">
        <authorList>
            <person name="Greninger A.L."/>
            <person name="Jerome K.R."/>
            <person name="Mcnair B."/>
            <person name="Wallis C."/>
            <person name="Fang F."/>
        </authorList>
    </citation>
    <scope>NUCLEOTIDE SEQUENCE [LARGE SCALE GENOMIC DNA]</scope>
    <source>
        <strain evidence="2">BC1_M4</strain>
    </source>
</reference>
<dbReference type="Proteomes" id="UP000094224">
    <property type="component" value="Unassembled WGS sequence"/>
</dbReference>
<dbReference type="InterPro" id="IPR045991">
    <property type="entry name" value="DUF5947"/>
</dbReference>
<name>A0A1E3T7T0_9MYCO</name>
<dbReference type="EMBL" id="MIHC01000002">
    <property type="protein sequence ID" value="ODR10529.1"/>
    <property type="molecule type" value="Genomic_DNA"/>
</dbReference>
<evidence type="ECO:0000313" key="1">
    <source>
        <dbReference type="EMBL" id="ODR10529.1"/>
    </source>
</evidence>
<gene>
    <name evidence="1" type="ORF">BHQ21_02275</name>
</gene>
<comment type="caution">
    <text evidence="1">The sequence shown here is derived from an EMBL/GenBank/DDBJ whole genome shotgun (WGS) entry which is preliminary data.</text>
</comment>
<organism evidence="1 2">
    <name type="scientific">Mycobacterium sherrisii</name>
    <dbReference type="NCBI Taxonomy" id="243061"/>
    <lineage>
        <taxon>Bacteria</taxon>
        <taxon>Bacillati</taxon>
        <taxon>Actinomycetota</taxon>
        <taxon>Actinomycetes</taxon>
        <taxon>Mycobacteriales</taxon>
        <taxon>Mycobacteriaceae</taxon>
        <taxon>Mycobacterium</taxon>
        <taxon>Mycobacterium simiae complex</taxon>
    </lineage>
</organism>
<dbReference type="STRING" id="243061.AWC25_02020"/>
<accession>A0A1E3T7T0</accession>
<dbReference type="RefSeq" id="WP_069398690.1">
    <property type="nucleotide sequence ID" value="NZ_MIHC01000002.1"/>
</dbReference>
<proteinExistence type="predicted"/>
<sequence>MTSPYDVLARITAVRSVPEPAGERCEMCSELIADEHQHVVNVAGRQLLCVCRACYLLFTDVDAELRYRAVPDRYLAFPDFALDRQTWDALQIPVGVAFFFRNSALRRTVAFYPGPAGACESELDLAAWNALSNADARVHLLTDDVEALLVRAPESGSPHTYLVPIDACYEFVGRLRLLWRGFDGGQQARDFIDGFFATIDARASQTPGTRP</sequence>
<keyword evidence="2" id="KW-1185">Reference proteome</keyword>
<dbReference type="AlphaFoldDB" id="A0A1E3T7T0"/>
<evidence type="ECO:0000313" key="2">
    <source>
        <dbReference type="Proteomes" id="UP000094224"/>
    </source>
</evidence>